<sequence>MPEAIPLCSQPNYLCARLSVPLNWNASIEQRASGLRAAIAVTKLPAKVPVTDPRYGGPILTNLGGSGESGVFQVLSDGKQLQTILRHIDVTKREHDG</sequence>
<dbReference type="STRING" id="2025994.A0A2T3AF34"/>
<dbReference type="EMBL" id="KZ678399">
    <property type="protein sequence ID" value="PSR94347.1"/>
    <property type="molecule type" value="Genomic_DNA"/>
</dbReference>
<evidence type="ECO:0000313" key="1">
    <source>
        <dbReference type="EMBL" id="PSR94347.1"/>
    </source>
</evidence>
<keyword evidence="2" id="KW-1185">Reference proteome</keyword>
<name>A0A2T3AF34_9PEZI</name>
<reference evidence="1 2" key="1">
    <citation type="journal article" date="2018" name="Mycol. Prog.">
        <title>Coniella lustricola, a new species from submerged detritus.</title>
        <authorList>
            <person name="Raudabaugh D.B."/>
            <person name="Iturriaga T."/>
            <person name="Carver A."/>
            <person name="Mondo S."/>
            <person name="Pangilinan J."/>
            <person name="Lipzen A."/>
            <person name="He G."/>
            <person name="Amirebrahimi M."/>
            <person name="Grigoriev I.V."/>
            <person name="Miller A.N."/>
        </authorList>
    </citation>
    <scope>NUCLEOTIDE SEQUENCE [LARGE SCALE GENOMIC DNA]</scope>
    <source>
        <strain evidence="1 2">B22-T-1</strain>
    </source>
</reference>
<organism evidence="1 2">
    <name type="scientific">Coniella lustricola</name>
    <dbReference type="NCBI Taxonomy" id="2025994"/>
    <lineage>
        <taxon>Eukaryota</taxon>
        <taxon>Fungi</taxon>
        <taxon>Dikarya</taxon>
        <taxon>Ascomycota</taxon>
        <taxon>Pezizomycotina</taxon>
        <taxon>Sordariomycetes</taxon>
        <taxon>Sordariomycetidae</taxon>
        <taxon>Diaporthales</taxon>
        <taxon>Schizoparmaceae</taxon>
        <taxon>Coniella</taxon>
    </lineage>
</organism>
<dbReference type="AlphaFoldDB" id="A0A2T3AF34"/>
<dbReference type="Proteomes" id="UP000241462">
    <property type="component" value="Unassembled WGS sequence"/>
</dbReference>
<dbReference type="OrthoDB" id="425534at2759"/>
<evidence type="ECO:0000313" key="2">
    <source>
        <dbReference type="Proteomes" id="UP000241462"/>
    </source>
</evidence>
<gene>
    <name evidence="1" type="ORF">BD289DRAFT_480652</name>
</gene>
<protein>
    <submittedName>
        <fullName evidence="1">Uncharacterized protein</fullName>
    </submittedName>
</protein>
<accession>A0A2T3AF34</accession>
<proteinExistence type="predicted"/>
<dbReference type="InParanoid" id="A0A2T3AF34"/>